<name>A0ABT5WPA6_9SPHN</name>
<gene>
    <name evidence="1" type="ORF">PYV00_09110</name>
</gene>
<keyword evidence="2" id="KW-1185">Reference proteome</keyword>
<dbReference type="EMBL" id="JARESE010000027">
    <property type="protein sequence ID" value="MDE8651878.1"/>
    <property type="molecule type" value="Genomic_DNA"/>
</dbReference>
<dbReference type="Proteomes" id="UP001216253">
    <property type="component" value="Unassembled WGS sequence"/>
</dbReference>
<evidence type="ECO:0000313" key="1">
    <source>
        <dbReference type="EMBL" id="MDE8651878.1"/>
    </source>
</evidence>
<proteinExistence type="predicted"/>
<accession>A0ABT5WPA6</accession>
<protein>
    <submittedName>
        <fullName evidence="1">Uncharacterized protein</fullName>
    </submittedName>
</protein>
<comment type="caution">
    <text evidence="1">The sequence shown here is derived from an EMBL/GenBank/DDBJ whole genome shotgun (WGS) entry which is preliminary data.</text>
</comment>
<dbReference type="RefSeq" id="WP_275227960.1">
    <property type="nucleotide sequence ID" value="NZ_JARESE010000027.1"/>
</dbReference>
<organism evidence="1 2">
    <name type="scientific">Novosphingobium album</name>
    <name type="common">ex Liu et al. 2023</name>
    <dbReference type="NCBI Taxonomy" id="3031130"/>
    <lineage>
        <taxon>Bacteria</taxon>
        <taxon>Pseudomonadati</taxon>
        <taxon>Pseudomonadota</taxon>
        <taxon>Alphaproteobacteria</taxon>
        <taxon>Sphingomonadales</taxon>
        <taxon>Sphingomonadaceae</taxon>
        <taxon>Novosphingobium</taxon>
    </lineage>
</organism>
<reference evidence="1 2" key="1">
    <citation type="submission" date="2023-03" db="EMBL/GenBank/DDBJ databases">
        <title>NovoSphingobium album sp. nov. isolated from polycyclic aromatic hydrocarbons- and heavy-metal polluted soil.</title>
        <authorList>
            <person name="Liu Z."/>
            <person name="Wang K."/>
        </authorList>
    </citation>
    <scope>NUCLEOTIDE SEQUENCE [LARGE SCALE GENOMIC DNA]</scope>
    <source>
        <strain evidence="1 2">H3SJ31-1</strain>
    </source>
</reference>
<sequence>MEAVTVILPALPGVRLVEPFYVDTGLLQRAPTRATITRINRPGGHMGAQVTYPPMPADIARVFISRLLEAKEDGLRMPFPLTGVDQGDPGNTVINGAGAAGTSLPVRGMTTGYQWKEGFWVSVVDPDGIHYLHNVRNSGQVLMGGGVLNVRPALRGDFPDGSLVILDAPRIEGAITSDIAWPLPHQKIVTIEFTIEEAA</sequence>
<evidence type="ECO:0000313" key="2">
    <source>
        <dbReference type="Proteomes" id="UP001216253"/>
    </source>
</evidence>